<accession>A0A6J3MEK4</accession>
<dbReference type="Proteomes" id="UP000504637">
    <property type="component" value="Unplaced"/>
</dbReference>
<feature type="compositionally biased region" description="Polar residues" evidence="1">
    <location>
        <begin position="112"/>
        <end position="126"/>
    </location>
</feature>
<organism evidence="3">
    <name type="scientific">Dissoconium aciculare CBS 342.82</name>
    <dbReference type="NCBI Taxonomy" id="1314786"/>
    <lineage>
        <taxon>Eukaryota</taxon>
        <taxon>Fungi</taxon>
        <taxon>Dikarya</taxon>
        <taxon>Ascomycota</taxon>
        <taxon>Pezizomycotina</taxon>
        <taxon>Dothideomycetes</taxon>
        <taxon>Dothideomycetidae</taxon>
        <taxon>Mycosphaerellales</taxon>
        <taxon>Dissoconiaceae</taxon>
        <taxon>Dissoconium</taxon>
    </lineage>
</organism>
<reference evidence="3" key="3">
    <citation type="submission" date="2025-08" db="UniProtKB">
        <authorList>
            <consortium name="RefSeq"/>
        </authorList>
    </citation>
    <scope>IDENTIFICATION</scope>
    <source>
        <strain evidence="3">CBS 342.82</strain>
    </source>
</reference>
<protein>
    <submittedName>
        <fullName evidence="3">Uncharacterized protein</fullName>
    </submittedName>
</protein>
<evidence type="ECO:0000313" key="3">
    <source>
        <dbReference type="RefSeq" id="XP_033463472.1"/>
    </source>
</evidence>
<sequence length="257" mass="27667">MARMPAVRWIAIHWARSSSPSSLPPVPAPAAQERAWAGLLLLEWCPPAPSGNCNVMMIAHTVDVDFWCTFGLLQSVPRRLNCGQSLCLGEHDTVPYTESTVIRPADNRGDTSKQGACQQASQTTPAGQPGGRMGYPILLDYGVLLLLRDSGLVLALPPYITPAYTLLHSSTILYCTPHQCDHATATTLALQSLAPDTGSATFPSRSLQLSSTLSSPIPQINSPSPPSTFRTYAHCIHAGIIGRRERFLPIITVMVVA</sequence>
<feature type="region of interest" description="Disordered" evidence="1">
    <location>
        <begin position="103"/>
        <end position="129"/>
    </location>
</feature>
<reference evidence="3" key="2">
    <citation type="submission" date="2020-04" db="EMBL/GenBank/DDBJ databases">
        <authorList>
            <consortium name="NCBI Genome Project"/>
        </authorList>
    </citation>
    <scope>NUCLEOTIDE SEQUENCE</scope>
    <source>
        <strain evidence="3">CBS 342.82</strain>
    </source>
</reference>
<evidence type="ECO:0000256" key="1">
    <source>
        <dbReference type="SAM" id="MobiDB-lite"/>
    </source>
</evidence>
<keyword evidence="2" id="KW-1185">Reference proteome</keyword>
<proteinExistence type="predicted"/>
<dbReference type="RefSeq" id="XP_033463472.1">
    <property type="nucleotide sequence ID" value="XM_033602877.1"/>
</dbReference>
<name>A0A6J3MEK4_9PEZI</name>
<gene>
    <name evidence="3" type="ORF">K489DRAFT_367646</name>
</gene>
<dbReference type="AlphaFoldDB" id="A0A6J3MEK4"/>
<dbReference type="GeneID" id="54360677"/>
<reference evidence="3" key="1">
    <citation type="submission" date="2020-01" db="EMBL/GenBank/DDBJ databases">
        <authorList>
            <consortium name="DOE Joint Genome Institute"/>
            <person name="Haridas S."/>
            <person name="Albert R."/>
            <person name="Binder M."/>
            <person name="Bloem J."/>
            <person name="Labutti K."/>
            <person name="Salamov A."/>
            <person name="Andreopoulos B."/>
            <person name="Baker S.E."/>
            <person name="Barry K."/>
            <person name="Bills G."/>
            <person name="Bluhm B.H."/>
            <person name="Cannon C."/>
            <person name="Castanera R."/>
            <person name="Culley D.E."/>
            <person name="Daum C."/>
            <person name="Ezra D."/>
            <person name="Gonzalez J.B."/>
            <person name="Henrissat B."/>
            <person name="Kuo A."/>
            <person name="Liang C."/>
            <person name="Lipzen A."/>
            <person name="Lutzoni F."/>
            <person name="Magnuson J."/>
            <person name="Mondo S."/>
            <person name="Nolan M."/>
            <person name="Ohm R."/>
            <person name="Pangilinan J."/>
            <person name="Park H.-J."/>
            <person name="Ramirez L."/>
            <person name="Alfaro M."/>
            <person name="Sun H."/>
            <person name="Tritt A."/>
            <person name="Yoshinaga Y."/>
            <person name="Zwiers L.-H."/>
            <person name="Turgeon B.G."/>
            <person name="Goodwin S.B."/>
            <person name="Spatafora J.W."/>
            <person name="Crous P.W."/>
            <person name="Grigoriev I.V."/>
        </authorList>
    </citation>
    <scope>NUCLEOTIDE SEQUENCE</scope>
    <source>
        <strain evidence="3">CBS 342.82</strain>
    </source>
</reference>
<evidence type="ECO:0000313" key="2">
    <source>
        <dbReference type="Proteomes" id="UP000504637"/>
    </source>
</evidence>